<feature type="transmembrane region" description="Helical" evidence="1">
    <location>
        <begin position="42"/>
        <end position="70"/>
    </location>
</feature>
<sequence>MVRGLLRSSAPGLPRLAQPDPWLRPRGPAWHLERGRNLSRRAAGLFVLVLISLLGAGVVGLAVVLLGFGVLQGNDVAGWLLALTLLLGLLGALWATRRARQLIRTEPQVSGGAPIDLPQDEAQLLSTLRAHQRALPAPARAAFQTTVLATRDALRLTAEDTTLERDVFDARQAAREDLPELMRAYQSAPRDERTDRELLDQLRLIEGRMQRVVQVRGEAQGRILRAHGRYLQDKYDPDARRDEK</sequence>
<dbReference type="EMBL" id="BMPP01000005">
    <property type="protein sequence ID" value="GGK22518.1"/>
    <property type="molecule type" value="Genomic_DNA"/>
</dbReference>
<protein>
    <submittedName>
        <fullName evidence="2">Uncharacterized protein</fullName>
    </submittedName>
</protein>
<comment type="caution">
    <text evidence="2">The sequence shown here is derived from an EMBL/GenBank/DDBJ whole genome shotgun (WGS) entry which is preliminary data.</text>
</comment>
<evidence type="ECO:0000313" key="2">
    <source>
        <dbReference type="EMBL" id="GGK22518.1"/>
    </source>
</evidence>
<proteinExistence type="predicted"/>
<evidence type="ECO:0000256" key="1">
    <source>
        <dbReference type="SAM" id="Phobius"/>
    </source>
</evidence>
<name>A0ABQ2ERQ5_9DEIO</name>
<reference evidence="3" key="1">
    <citation type="journal article" date="2019" name="Int. J. Syst. Evol. Microbiol.">
        <title>The Global Catalogue of Microorganisms (GCM) 10K type strain sequencing project: providing services to taxonomists for standard genome sequencing and annotation.</title>
        <authorList>
            <consortium name="The Broad Institute Genomics Platform"/>
            <consortium name="The Broad Institute Genome Sequencing Center for Infectious Disease"/>
            <person name="Wu L."/>
            <person name="Ma J."/>
        </authorList>
    </citation>
    <scope>NUCLEOTIDE SEQUENCE [LARGE SCALE GENOMIC DNA]</scope>
    <source>
        <strain evidence="3">JCM 30331</strain>
    </source>
</reference>
<keyword evidence="1" id="KW-0812">Transmembrane</keyword>
<dbReference type="Proteomes" id="UP000647587">
    <property type="component" value="Unassembled WGS sequence"/>
</dbReference>
<gene>
    <name evidence="2" type="ORF">GCM10008955_15050</name>
</gene>
<organism evidence="2 3">
    <name type="scientific">Deinococcus malanensis</name>
    <dbReference type="NCBI Taxonomy" id="1706855"/>
    <lineage>
        <taxon>Bacteria</taxon>
        <taxon>Thermotogati</taxon>
        <taxon>Deinococcota</taxon>
        <taxon>Deinococci</taxon>
        <taxon>Deinococcales</taxon>
        <taxon>Deinococcaceae</taxon>
        <taxon>Deinococcus</taxon>
    </lineage>
</organism>
<evidence type="ECO:0000313" key="3">
    <source>
        <dbReference type="Proteomes" id="UP000647587"/>
    </source>
</evidence>
<keyword evidence="1" id="KW-0472">Membrane</keyword>
<accession>A0ABQ2ERQ5</accession>
<keyword evidence="1" id="KW-1133">Transmembrane helix</keyword>
<feature type="transmembrane region" description="Helical" evidence="1">
    <location>
        <begin position="76"/>
        <end position="95"/>
    </location>
</feature>
<keyword evidence="3" id="KW-1185">Reference proteome</keyword>